<evidence type="ECO:0000313" key="3">
    <source>
        <dbReference type="Proteomes" id="UP000575985"/>
    </source>
</evidence>
<keyword evidence="3" id="KW-1185">Reference proteome</keyword>
<name>A0A853BFJ2_9ACTN</name>
<dbReference type="Proteomes" id="UP000575985">
    <property type="component" value="Unassembled WGS sequence"/>
</dbReference>
<sequence>MADTDGPVKESPDPGPWTCRLCERPSRTDPCGYCGNPRSENANLPPLPQERPARVRPYLRP</sequence>
<protein>
    <recommendedName>
        <fullName evidence="4">RanBP2-type domain-containing protein</fullName>
    </recommendedName>
</protein>
<feature type="region of interest" description="Disordered" evidence="1">
    <location>
        <begin position="35"/>
        <end position="61"/>
    </location>
</feature>
<dbReference type="RefSeq" id="WP_179765573.1">
    <property type="nucleotide sequence ID" value="NZ_JACCFO010000001.1"/>
</dbReference>
<accession>A0A853BFJ2</accession>
<dbReference type="AlphaFoldDB" id="A0A853BFJ2"/>
<evidence type="ECO:0000313" key="2">
    <source>
        <dbReference type="EMBL" id="NYI93800.1"/>
    </source>
</evidence>
<organism evidence="2 3">
    <name type="scientific">Streptomonospora nanhaiensis</name>
    <dbReference type="NCBI Taxonomy" id="1323731"/>
    <lineage>
        <taxon>Bacteria</taxon>
        <taxon>Bacillati</taxon>
        <taxon>Actinomycetota</taxon>
        <taxon>Actinomycetes</taxon>
        <taxon>Streptosporangiales</taxon>
        <taxon>Nocardiopsidaceae</taxon>
        <taxon>Streptomonospora</taxon>
    </lineage>
</organism>
<evidence type="ECO:0000256" key="1">
    <source>
        <dbReference type="SAM" id="MobiDB-lite"/>
    </source>
</evidence>
<evidence type="ECO:0008006" key="4">
    <source>
        <dbReference type="Google" id="ProtNLM"/>
    </source>
</evidence>
<proteinExistence type="predicted"/>
<dbReference type="EMBL" id="JACCFO010000001">
    <property type="protein sequence ID" value="NYI93800.1"/>
    <property type="molecule type" value="Genomic_DNA"/>
</dbReference>
<reference evidence="2 3" key="1">
    <citation type="submission" date="2020-07" db="EMBL/GenBank/DDBJ databases">
        <title>Sequencing the genomes of 1000 actinobacteria strains.</title>
        <authorList>
            <person name="Klenk H.-P."/>
        </authorList>
    </citation>
    <scope>NUCLEOTIDE SEQUENCE [LARGE SCALE GENOMIC DNA]</scope>
    <source>
        <strain evidence="2 3">DSM 45927</strain>
    </source>
</reference>
<gene>
    <name evidence="2" type="ORF">HNR12_000077</name>
</gene>
<comment type="caution">
    <text evidence="2">The sequence shown here is derived from an EMBL/GenBank/DDBJ whole genome shotgun (WGS) entry which is preliminary data.</text>
</comment>